<proteinExistence type="predicted"/>
<dbReference type="OrthoDB" id="427924at2759"/>
<reference evidence="1" key="1">
    <citation type="submission" date="2021-02" db="EMBL/GenBank/DDBJ databases">
        <authorList>
            <person name="Bekaert M."/>
        </authorList>
    </citation>
    <scope>NUCLEOTIDE SEQUENCE</scope>
    <source>
        <strain evidence="1">IoA-00</strain>
    </source>
</reference>
<evidence type="ECO:0000313" key="2">
    <source>
        <dbReference type="Proteomes" id="UP000675881"/>
    </source>
</evidence>
<accession>A0A7R8H9M2</accession>
<dbReference type="EMBL" id="HG994584">
    <property type="protein sequence ID" value="CAF2951816.1"/>
    <property type="molecule type" value="Genomic_DNA"/>
</dbReference>
<keyword evidence="2" id="KW-1185">Reference proteome</keyword>
<dbReference type="Proteomes" id="UP000675881">
    <property type="component" value="Chromosome 5"/>
</dbReference>
<evidence type="ECO:0000313" key="1">
    <source>
        <dbReference type="EMBL" id="CAF2951816.1"/>
    </source>
</evidence>
<gene>
    <name evidence="1" type="ORF">LSAA_9365</name>
</gene>
<protein>
    <submittedName>
        <fullName evidence="1">(salmon louse) hypothetical protein</fullName>
    </submittedName>
</protein>
<sequence>MLSLVLSAAKSGTLNDEIDEAFLIKHNALSVRDNLLMKTIARNRLWWPGIDEAIDEFVHAGKMCQEYAPAPPSQFVPFSPASKWDVDYTKINEKDAWLW</sequence>
<dbReference type="AlphaFoldDB" id="A0A7R8H9M2"/>
<organism evidence="1 2">
    <name type="scientific">Lepeophtheirus salmonis</name>
    <name type="common">Salmon louse</name>
    <name type="synonym">Caligus salmonis</name>
    <dbReference type="NCBI Taxonomy" id="72036"/>
    <lineage>
        <taxon>Eukaryota</taxon>
        <taxon>Metazoa</taxon>
        <taxon>Ecdysozoa</taxon>
        <taxon>Arthropoda</taxon>
        <taxon>Crustacea</taxon>
        <taxon>Multicrustacea</taxon>
        <taxon>Hexanauplia</taxon>
        <taxon>Copepoda</taxon>
        <taxon>Siphonostomatoida</taxon>
        <taxon>Caligidae</taxon>
        <taxon>Lepeophtheirus</taxon>
    </lineage>
</organism>
<name>A0A7R8H9M2_LEPSM</name>